<protein>
    <submittedName>
        <fullName evidence="2">Uncharacterized protein</fullName>
    </submittedName>
</protein>
<evidence type="ECO:0000313" key="2">
    <source>
        <dbReference type="EMBL" id="MXN46091.1"/>
    </source>
</evidence>
<dbReference type="Proteomes" id="UP000435802">
    <property type="component" value="Unassembled WGS sequence"/>
</dbReference>
<keyword evidence="1" id="KW-0472">Membrane</keyword>
<keyword evidence="1" id="KW-1133">Transmembrane helix</keyword>
<accession>A0A6N8SBN4</accession>
<dbReference type="EMBL" id="WUMK01000004">
    <property type="protein sequence ID" value="MXN46091.1"/>
    <property type="molecule type" value="Genomic_DNA"/>
</dbReference>
<sequence>MEMDTMIVGLIVFQSAAVMIVGIAAFLTAHYKSRTIDALLARVKRLESRQAGE</sequence>
<proteinExistence type="predicted"/>
<keyword evidence="1" id="KW-0812">Transmembrane</keyword>
<reference evidence="2 3" key="1">
    <citation type="submission" date="2019-12" db="EMBL/GenBank/DDBJ databases">
        <title>Shinella kummerowiae sp. nov., a symbiotic bacterium isolated from root nodules of the herbal legume Kummerowia stipulacea.</title>
        <authorList>
            <person name="Gao J."/>
        </authorList>
    </citation>
    <scope>NUCLEOTIDE SEQUENCE [LARGE SCALE GENOMIC DNA]</scope>
    <source>
        <strain evidence="2 3">CCBAU 25048</strain>
    </source>
</reference>
<evidence type="ECO:0000313" key="3">
    <source>
        <dbReference type="Proteomes" id="UP000435802"/>
    </source>
</evidence>
<dbReference type="RefSeq" id="WP_160859638.1">
    <property type="nucleotide sequence ID" value="NZ_WUMK01000004.1"/>
</dbReference>
<dbReference type="AlphaFoldDB" id="A0A6N8SBN4"/>
<evidence type="ECO:0000256" key="1">
    <source>
        <dbReference type="SAM" id="Phobius"/>
    </source>
</evidence>
<feature type="transmembrane region" description="Helical" evidence="1">
    <location>
        <begin position="6"/>
        <end position="27"/>
    </location>
</feature>
<organism evidence="2 3">
    <name type="scientific">Shinella kummerowiae</name>
    <dbReference type="NCBI Taxonomy" id="417745"/>
    <lineage>
        <taxon>Bacteria</taxon>
        <taxon>Pseudomonadati</taxon>
        <taxon>Pseudomonadota</taxon>
        <taxon>Alphaproteobacteria</taxon>
        <taxon>Hyphomicrobiales</taxon>
        <taxon>Rhizobiaceae</taxon>
        <taxon>Shinella</taxon>
    </lineage>
</organism>
<name>A0A6N8SBN4_9HYPH</name>
<comment type="caution">
    <text evidence="2">The sequence shown here is derived from an EMBL/GenBank/DDBJ whole genome shotgun (WGS) entry which is preliminary data.</text>
</comment>
<keyword evidence="3" id="KW-1185">Reference proteome</keyword>
<gene>
    <name evidence="2" type="ORF">GR138_12910</name>
</gene>